<feature type="region of interest" description="Disordered" evidence="4">
    <location>
        <begin position="865"/>
        <end position="888"/>
    </location>
</feature>
<feature type="compositionally biased region" description="Basic and acidic residues" evidence="4">
    <location>
        <begin position="1188"/>
        <end position="1203"/>
    </location>
</feature>
<dbReference type="InterPro" id="IPR014020">
    <property type="entry name" value="Tensin_C2-dom"/>
</dbReference>
<reference evidence="8" key="1">
    <citation type="journal article" date="2017" name="Plant J.">
        <title>The pomegranate (Punica granatum L.) genome and the genomics of punicalagin biosynthesis.</title>
        <authorList>
            <person name="Qin G."/>
            <person name="Xu C."/>
            <person name="Ming R."/>
            <person name="Tang H."/>
            <person name="Guyot R."/>
            <person name="Kramer E.M."/>
            <person name="Hu Y."/>
            <person name="Yi X."/>
            <person name="Qi Y."/>
            <person name="Xu X."/>
            <person name="Gao Z."/>
            <person name="Pan H."/>
            <person name="Jian J."/>
            <person name="Tian Y."/>
            <person name="Yue Z."/>
            <person name="Xu Y."/>
        </authorList>
    </citation>
    <scope>NUCLEOTIDE SEQUENCE [LARGE SCALE GENOMIC DNA]</scope>
    <source>
        <strain evidence="8">cv. Dabenzi</strain>
    </source>
</reference>
<comment type="caution">
    <text evidence="7">The sequence shown here is derived from an EMBL/GenBank/DDBJ whole genome shotgun (WGS) entry which is preliminary data.</text>
</comment>
<dbReference type="PRINTS" id="PR01217">
    <property type="entry name" value="PRICHEXTENSN"/>
</dbReference>
<feature type="compositionally biased region" description="Polar residues" evidence="4">
    <location>
        <begin position="478"/>
        <end position="487"/>
    </location>
</feature>
<dbReference type="Proteomes" id="UP000197138">
    <property type="component" value="Unassembled WGS sequence"/>
</dbReference>
<dbReference type="PROSITE" id="PS51444">
    <property type="entry name" value="FH2"/>
    <property type="match status" value="1"/>
</dbReference>
<dbReference type="Gene3D" id="2.60.40.1110">
    <property type="match status" value="1"/>
</dbReference>
<feature type="region of interest" description="Disordered" evidence="4">
    <location>
        <begin position="1188"/>
        <end position="1211"/>
    </location>
</feature>
<feature type="compositionally biased region" description="Pro residues" evidence="4">
    <location>
        <begin position="557"/>
        <end position="568"/>
    </location>
</feature>
<dbReference type="InterPro" id="IPR029021">
    <property type="entry name" value="Prot-tyrosine_phosphatase-like"/>
</dbReference>
<gene>
    <name evidence="7" type="ORF">CDL15_Pgr015243</name>
</gene>
<dbReference type="AlphaFoldDB" id="A0A218W025"/>
<feature type="compositionally biased region" description="Pro residues" evidence="4">
    <location>
        <begin position="726"/>
        <end position="735"/>
    </location>
</feature>
<evidence type="ECO:0000256" key="4">
    <source>
        <dbReference type="SAM" id="MobiDB-lite"/>
    </source>
</evidence>
<feature type="compositionally biased region" description="Pro residues" evidence="4">
    <location>
        <begin position="534"/>
        <end position="543"/>
    </location>
</feature>
<dbReference type="InterPro" id="IPR042201">
    <property type="entry name" value="FH2_Formin_sf"/>
</dbReference>
<dbReference type="Pfam" id="PF02181">
    <property type="entry name" value="FH2"/>
    <property type="match status" value="1"/>
</dbReference>
<accession>A0A218W025</accession>
<dbReference type="PANTHER" id="PTHR45733">
    <property type="entry name" value="FORMIN-J"/>
    <property type="match status" value="1"/>
</dbReference>
<evidence type="ECO:0000256" key="2">
    <source>
        <dbReference type="ARBA" id="ARBA00022912"/>
    </source>
</evidence>
<dbReference type="Gene3D" id="1.20.58.2220">
    <property type="entry name" value="Formin, FH2 domain"/>
    <property type="match status" value="1"/>
</dbReference>
<feature type="compositionally biased region" description="Low complexity" evidence="4">
    <location>
        <begin position="698"/>
        <end position="708"/>
    </location>
</feature>
<dbReference type="Gene3D" id="3.90.190.10">
    <property type="entry name" value="Protein tyrosine phosphatase superfamily"/>
    <property type="match status" value="1"/>
</dbReference>
<feature type="compositionally biased region" description="Pro residues" evidence="4">
    <location>
        <begin position="709"/>
        <end position="718"/>
    </location>
</feature>
<feature type="region of interest" description="Disordered" evidence="4">
    <location>
        <begin position="411"/>
        <end position="514"/>
    </location>
</feature>
<evidence type="ECO:0000313" key="8">
    <source>
        <dbReference type="Proteomes" id="UP000197138"/>
    </source>
</evidence>
<feature type="domain" description="FH2" evidence="6">
    <location>
        <begin position="812"/>
        <end position="1194"/>
    </location>
</feature>
<evidence type="ECO:0000256" key="3">
    <source>
        <dbReference type="RuleBase" id="RU361260"/>
    </source>
</evidence>
<dbReference type="SUPFAM" id="SSF101447">
    <property type="entry name" value="Formin homology 2 domain (FH2 domain)"/>
    <property type="match status" value="1"/>
</dbReference>
<dbReference type="SUPFAM" id="SSF49562">
    <property type="entry name" value="C2 domain (Calcium/lipid-binding domain, CaLB)"/>
    <property type="match status" value="1"/>
</dbReference>
<dbReference type="GO" id="GO:0004721">
    <property type="term" value="F:phosphoprotein phosphatase activity"/>
    <property type="evidence" value="ECO:0007669"/>
    <property type="project" value="UniProtKB-KW"/>
</dbReference>
<keyword evidence="2" id="KW-0378">Hydrolase</keyword>
<keyword evidence="2" id="KW-0904">Protein phosphatase</keyword>
<feature type="compositionally biased region" description="Pro residues" evidence="4">
    <location>
        <begin position="759"/>
        <end position="780"/>
    </location>
</feature>
<feature type="compositionally biased region" description="Polar residues" evidence="4">
    <location>
        <begin position="456"/>
        <end position="468"/>
    </location>
</feature>
<name>A0A218W025_PUNGR</name>
<evidence type="ECO:0000259" key="6">
    <source>
        <dbReference type="PROSITE" id="PS51444"/>
    </source>
</evidence>
<organism evidence="7 8">
    <name type="scientific">Punica granatum</name>
    <name type="common">Pomegranate</name>
    <dbReference type="NCBI Taxonomy" id="22663"/>
    <lineage>
        <taxon>Eukaryota</taxon>
        <taxon>Viridiplantae</taxon>
        <taxon>Streptophyta</taxon>
        <taxon>Embryophyta</taxon>
        <taxon>Tracheophyta</taxon>
        <taxon>Spermatophyta</taxon>
        <taxon>Magnoliopsida</taxon>
        <taxon>eudicotyledons</taxon>
        <taxon>Gunneridae</taxon>
        <taxon>Pentapetalae</taxon>
        <taxon>rosids</taxon>
        <taxon>malvids</taxon>
        <taxon>Myrtales</taxon>
        <taxon>Lythraceae</taxon>
        <taxon>Punica</taxon>
    </lineage>
</organism>
<feature type="compositionally biased region" description="Pro residues" evidence="4">
    <location>
        <begin position="619"/>
        <end position="659"/>
    </location>
</feature>
<evidence type="ECO:0000256" key="1">
    <source>
        <dbReference type="ARBA" id="ARBA00006468"/>
    </source>
</evidence>
<dbReference type="InterPro" id="IPR035892">
    <property type="entry name" value="C2_domain_sf"/>
</dbReference>
<proteinExistence type="inferred from homology"/>
<feature type="domain" description="C2 tensin-type" evidence="5">
    <location>
        <begin position="198"/>
        <end position="337"/>
    </location>
</feature>
<sequence>MALFRKLFYRKPPDGLLEICEKVYVFDCCFATDSSDKGDYKDYIRRIVGQFREQFTDASILVFNFRGDKQSELSSILSELDMTIMDYPRQYEGCPLLTMEVVHHFLRSCESWLSLGQNNLLLMHCERGGWPVLAFMLAALLLYMKLYNGEQRTLDMVYKQAPRELLQFLSPLNPIPSQLRYLQYVSRRNVGTEWPPLDRALTLDCIIIRFIPNFDKEGGCRPMFRIYGQDPFLVDDRTPKRLFSTSKRSKSTRAYKQAECELVKIDINCHIQGDVVVEAISLCEDMVQEEMMFRVMFNTAFIRSNILMLNRDEIDMMWDAKDLFPKDFRVELLFSEMDAAASIVPTDFSCFEDKEGLPVEAFAKVQEMFNHVDWLDPVTDAALHMLQKINASNIVPENIHMRCRHGLEGCCSPKGSPRYEKNKPRSRRHSSSSFDEEDLLSLAQRSSPHRAMGGRTSESTPTFTNSKQDPLALELEDQTSSPTSTEKSILHDHGSSKSNQSTHPPITPPSAVHEPGRTLSAKAVAPITAITAPSTPPPPPPPRANIVDFTAKTPSTSPLPLPPLPSATPAPSVQEEVNRHSQYSSVNPSAGELLLSCPPPPPSPVSPTHIVSSSTLKGPPTPAQATPPQPPTPPPPPTPPLQEKPPIKTSPPPPPPYPPLHSGQPAGPLSPPVPPQAPPVPKFSCEAISSASPPPPTTTTTKNSSSVPSAPPPPPPPTKSSSSVPSAPPPPPPPTKNSNSVPSAPPPPPPTKNSNSVPSAPPPPTHNSPGLPSAPPPPALPGKGGPKTGSPSPPPPFISPGSAKGRGLSRTISSRSGSAKKLKPLHWLKLSRAVQGSIWAEAQKTGEATKAPEIDMSELETLFSASAPASDSSRKPGQRGSNARKPDKVQLIDHRRAYNCEIMLSKVKVPLNELMSSVLALEDSALDIDQVENLIKFCPTKEEMELLKGYNGDRDKLGRCEQFFLELMQVPRVESKLRVFSFKMQFSSQIRDSIKFKRIMQTILSLGNALNQGTARGSAIGFRLDSLLKLTETRARNNKMTLMHYLCKVLADKLPEVLDFSKDLANLEPASKIQLKFLAEEMQAISKGLEKVVQELALAENDGPISENFCKLLKEFLHLAEAEVRSLASLYSGVGRNVDGLILYFGEDPARCPFEQVVSTLVNFQRMFNKALEENCKQIELEMKKATETDKSKMGASHKEADHLVQTPIQS</sequence>
<dbReference type="InterPro" id="IPR051144">
    <property type="entry name" value="Formin_homology_domain"/>
</dbReference>
<dbReference type="SUPFAM" id="SSF52799">
    <property type="entry name" value="(Phosphotyrosine protein) phosphatases II"/>
    <property type="match status" value="1"/>
</dbReference>
<comment type="similarity">
    <text evidence="1">Belongs to the formin-like family. Class-II subfamily.</text>
</comment>
<feature type="region of interest" description="Disordered" evidence="4">
    <location>
        <begin position="530"/>
        <end position="821"/>
    </location>
</feature>
<dbReference type="PANTHER" id="PTHR45733:SF20">
    <property type="entry name" value="FORMIN-LIKE PROTEIN 13"/>
    <property type="match status" value="1"/>
</dbReference>
<dbReference type="EMBL" id="MTKT01005556">
    <property type="protein sequence ID" value="OWM65818.1"/>
    <property type="molecule type" value="Genomic_DNA"/>
</dbReference>
<evidence type="ECO:0000259" key="5">
    <source>
        <dbReference type="PROSITE" id="PS51182"/>
    </source>
</evidence>
<dbReference type="SMART" id="SM00498">
    <property type="entry name" value="FH2"/>
    <property type="match status" value="1"/>
</dbReference>
<dbReference type="PROSITE" id="PS51182">
    <property type="entry name" value="C2_TENSIN"/>
    <property type="match status" value="1"/>
</dbReference>
<feature type="compositionally biased region" description="Pro residues" evidence="4">
    <location>
        <begin position="668"/>
        <end position="681"/>
    </location>
</feature>
<dbReference type="SMART" id="SM01326">
    <property type="entry name" value="PTEN_C2"/>
    <property type="match status" value="1"/>
</dbReference>
<protein>
    <recommendedName>
        <fullName evidence="3">Formin-like protein</fullName>
    </recommendedName>
</protein>
<dbReference type="InterPro" id="IPR015425">
    <property type="entry name" value="FH2_Formin"/>
</dbReference>
<dbReference type="Pfam" id="PF10409">
    <property type="entry name" value="PTEN_C2"/>
    <property type="match status" value="1"/>
</dbReference>
<evidence type="ECO:0000313" key="7">
    <source>
        <dbReference type="EMBL" id="OWM65818.1"/>
    </source>
</evidence>